<sequence length="260" mass="30069">METRNKGISKKNSDNSSPKAKQTEHSAERDQGPLCDKLKTISHQAECNYNEITTLRSENAHIKRELDLLRTKDKESQLDLFWKSVDFGYVLERRRELKTICSPKTQEDSLLECVRYTRFCHGKNLFFDFTKPGMFAGQDSTWAQDVLRCRLCETPGPPMYCDICHIHLCKACVGEHLSDQSKEHKVMPFGKRGSTPNYLKCPKHSTKHCELHCEQCDIPICVLCISGEHLGHKPVDIVKHIESKRELFERNARIRKIRLP</sequence>
<dbReference type="InParanoid" id="K1Q7P3"/>
<reference evidence="3" key="1">
    <citation type="journal article" date="2012" name="Nature">
        <title>The oyster genome reveals stress adaptation and complexity of shell formation.</title>
        <authorList>
            <person name="Zhang G."/>
            <person name="Fang X."/>
            <person name="Guo X."/>
            <person name="Li L."/>
            <person name="Luo R."/>
            <person name="Xu F."/>
            <person name="Yang P."/>
            <person name="Zhang L."/>
            <person name="Wang X."/>
            <person name="Qi H."/>
            <person name="Xiong Z."/>
            <person name="Que H."/>
            <person name="Xie Y."/>
            <person name="Holland P.W."/>
            <person name="Paps J."/>
            <person name="Zhu Y."/>
            <person name="Wu F."/>
            <person name="Chen Y."/>
            <person name="Wang J."/>
            <person name="Peng C."/>
            <person name="Meng J."/>
            <person name="Yang L."/>
            <person name="Liu J."/>
            <person name="Wen B."/>
            <person name="Zhang N."/>
            <person name="Huang Z."/>
            <person name="Zhu Q."/>
            <person name="Feng Y."/>
            <person name="Mount A."/>
            <person name="Hedgecock D."/>
            <person name="Xu Z."/>
            <person name="Liu Y."/>
            <person name="Domazet-Loso T."/>
            <person name="Du Y."/>
            <person name="Sun X."/>
            <person name="Zhang S."/>
            <person name="Liu B."/>
            <person name="Cheng P."/>
            <person name="Jiang X."/>
            <person name="Li J."/>
            <person name="Fan D."/>
            <person name="Wang W."/>
            <person name="Fu W."/>
            <person name="Wang T."/>
            <person name="Wang B."/>
            <person name="Zhang J."/>
            <person name="Peng Z."/>
            <person name="Li Y."/>
            <person name="Li N."/>
            <person name="Wang J."/>
            <person name="Chen M."/>
            <person name="He Y."/>
            <person name="Tan F."/>
            <person name="Song X."/>
            <person name="Zheng Q."/>
            <person name="Huang R."/>
            <person name="Yang H."/>
            <person name="Du X."/>
            <person name="Chen L."/>
            <person name="Yang M."/>
            <person name="Gaffney P.M."/>
            <person name="Wang S."/>
            <person name="Luo L."/>
            <person name="She Z."/>
            <person name="Ming Y."/>
            <person name="Huang W."/>
            <person name="Zhang S."/>
            <person name="Huang B."/>
            <person name="Zhang Y."/>
            <person name="Qu T."/>
            <person name="Ni P."/>
            <person name="Miao G."/>
            <person name="Wang J."/>
            <person name="Wang Q."/>
            <person name="Steinberg C.E."/>
            <person name="Wang H."/>
            <person name="Li N."/>
            <person name="Qian L."/>
            <person name="Zhang G."/>
            <person name="Li Y."/>
            <person name="Yang H."/>
            <person name="Liu X."/>
            <person name="Wang J."/>
            <person name="Yin Y."/>
            <person name="Wang J."/>
        </authorList>
    </citation>
    <scope>NUCLEOTIDE SEQUENCE [LARGE SCALE GENOMIC DNA]</scope>
    <source>
        <strain evidence="3">05x7-T-G4-1.051#20</strain>
    </source>
</reference>
<dbReference type="InterPro" id="IPR000315">
    <property type="entry name" value="Znf_B-box"/>
</dbReference>
<dbReference type="PANTHER" id="PTHR25462">
    <property type="entry name" value="BONUS, ISOFORM C-RELATED"/>
    <property type="match status" value="1"/>
</dbReference>
<dbReference type="EMBL" id="JH815869">
    <property type="protein sequence ID" value="EKC32782.1"/>
    <property type="molecule type" value="Genomic_DNA"/>
</dbReference>
<feature type="domain" description="B box-type" evidence="2">
    <location>
        <begin position="144"/>
        <end position="189"/>
    </location>
</feature>
<dbReference type="Pfam" id="PF00643">
    <property type="entry name" value="zf-B_box"/>
    <property type="match status" value="1"/>
</dbReference>
<dbReference type="GO" id="GO:0008270">
    <property type="term" value="F:zinc ion binding"/>
    <property type="evidence" value="ECO:0007669"/>
    <property type="project" value="InterPro"/>
</dbReference>
<dbReference type="HOGENOM" id="CLU_1070612_0_0_1"/>
<dbReference type="PROSITE" id="PS50119">
    <property type="entry name" value="ZF_BBOX"/>
    <property type="match status" value="2"/>
</dbReference>
<evidence type="ECO:0000259" key="2">
    <source>
        <dbReference type="PROSITE" id="PS50119"/>
    </source>
</evidence>
<feature type="compositionally biased region" description="Basic and acidic residues" evidence="1">
    <location>
        <begin position="21"/>
        <end position="33"/>
    </location>
</feature>
<evidence type="ECO:0000313" key="3">
    <source>
        <dbReference type="EMBL" id="EKC32782.1"/>
    </source>
</evidence>
<dbReference type="PANTHER" id="PTHR25462:SF296">
    <property type="entry name" value="MEIOTIC P26, ISOFORM F"/>
    <property type="match status" value="1"/>
</dbReference>
<dbReference type="SUPFAM" id="SSF57845">
    <property type="entry name" value="B-box zinc-binding domain"/>
    <property type="match status" value="1"/>
</dbReference>
<organism evidence="3">
    <name type="scientific">Magallana gigas</name>
    <name type="common">Pacific oyster</name>
    <name type="synonym">Crassostrea gigas</name>
    <dbReference type="NCBI Taxonomy" id="29159"/>
    <lineage>
        <taxon>Eukaryota</taxon>
        <taxon>Metazoa</taxon>
        <taxon>Spiralia</taxon>
        <taxon>Lophotrochozoa</taxon>
        <taxon>Mollusca</taxon>
        <taxon>Bivalvia</taxon>
        <taxon>Autobranchia</taxon>
        <taxon>Pteriomorphia</taxon>
        <taxon>Ostreida</taxon>
        <taxon>Ostreoidea</taxon>
        <taxon>Ostreidae</taxon>
        <taxon>Magallana</taxon>
    </lineage>
</organism>
<protein>
    <recommendedName>
        <fullName evidence="2">B box-type domain-containing protein</fullName>
    </recommendedName>
</protein>
<accession>K1Q7P3</accession>
<gene>
    <name evidence="3" type="ORF">CGI_10013172</name>
</gene>
<dbReference type="AlphaFoldDB" id="K1Q7P3"/>
<name>K1Q7P3_MAGGI</name>
<feature type="domain" description="B box-type" evidence="2">
    <location>
        <begin position="196"/>
        <end position="237"/>
    </location>
</feature>
<dbReference type="Gene3D" id="3.30.160.60">
    <property type="entry name" value="Classic Zinc Finger"/>
    <property type="match status" value="1"/>
</dbReference>
<proteinExistence type="predicted"/>
<feature type="region of interest" description="Disordered" evidence="1">
    <location>
        <begin position="1"/>
        <end position="33"/>
    </location>
</feature>
<evidence type="ECO:0000256" key="1">
    <source>
        <dbReference type="SAM" id="MobiDB-lite"/>
    </source>
</evidence>
<dbReference type="InterPro" id="IPR047153">
    <property type="entry name" value="TRIM45/56/19-like"/>
</dbReference>
<dbReference type="CDD" id="cd19756">
    <property type="entry name" value="Bbox2"/>
    <property type="match status" value="1"/>
</dbReference>